<organism evidence="1 2">
    <name type="scientific">Cetraspora pellucida</name>
    <dbReference type="NCBI Taxonomy" id="1433469"/>
    <lineage>
        <taxon>Eukaryota</taxon>
        <taxon>Fungi</taxon>
        <taxon>Fungi incertae sedis</taxon>
        <taxon>Mucoromycota</taxon>
        <taxon>Glomeromycotina</taxon>
        <taxon>Glomeromycetes</taxon>
        <taxon>Diversisporales</taxon>
        <taxon>Gigasporaceae</taxon>
        <taxon>Cetraspora</taxon>
    </lineage>
</organism>
<proteinExistence type="predicted"/>
<comment type="caution">
    <text evidence="1">The sequence shown here is derived from an EMBL/GenBank/DDBJ whole genome shotgun (WGS) entry which is preliminary data.</text>
</comment>
<dbReference type="Proteomes" id="UP000789759">
    <property type="component" value="Unassembled WGS sequence"/>
</dbReference>
<keyword evidence="2" id="KW-1185">Reference proteome</keyword>
<dbReference type="AlphaFoldDB" id="A0A9N9BJZ8"/>
<evidence type="ECO:0000313" key="2">
    <source>
        <dbReference type="Proteomes" id="UP000789759"/>
    </source>
</evidence>
<reference evidence="1" key="1">
    <citation type="submission" date="2021-06" db="EMBL/GenBank/DDBJ databases">
        <authorList>
            <person name="Kallberg Y."/>
            <person name="Tangrot J."/>
            <person name="Rosling A."/>
        </authorList>
    </citation>
    <scope>NUCLEOTIDE SEQUENCE</scope>
    <source>
        <strain evidence="1">FL966</strain>
    </source>
</reference>
<accession>A0A9N9BJZ8</accession>
<sequence>MAYRCIKVILIRDTDNRCSFSEEQIETLLSDKRKGKLSIEERTKYCAKISNIMDIFIYHLDLSSKNNYKNEIVVNDSCQLQFYIKLAEDKTSSSFQTIKMDSILAEIDAILAKIQK</sequence>
<gene>
    <name evidence="1" type="ORF">CPELLU_LOCUS5563</name>
</gene>
<evidence type="ECO:0000313" key="1">
    <source>
        <dbReference type="EMBL" id="CAG8569035.1"/>
    </source>
</evidence>
<protein>
    <submittedName>
        <fullName evidence="1">19104_t:CDS:1</fullName>
    </submittedName>
</protein>
<dbReference type="OrthoDB" id="2392969at2759"/>
<name>A0A9N9BJZ8_9GLOM</name>
<dbReference type="EMBL" id="CAJVQA010003196">
    <property type="protein sequence ID" value="CAG8569035.1"/>
    <property type="molecule type" value="Genomic_DNA"/>
</dbReference>